<dbReference type="RefSeq" id="XP_003332977.1">
    <property type="nucleotide sequence ID" value="XM_003332929.1"/>
</dbReference>
<sequence>MWQSLAASAGFWIVYGTSGKPTWEYDSVDHLLDITDNHAPSINDVLGNNLKPPLKDSDQANEARDVIDYIPDIRDHGSLTTPVVEQTVMESGSSQYDQLSISIPEPYQIGSSQNLDHHPCNWEEVWQKGI</sequence>
<organism evidence="1 2">
    <name type="scientific">Puccinia graminis f. sp. tritici (strain CRL 75-36-700-3 / race SCCL)</name>
    <name type="common">Black stem rust fungus</name>
    <dbReference type="NCBI Taxonomy" id="418459"/>
    <lineage>
        <taxon>Eukaryota</taxon>
        <taxon>Fungi</taxon>
        <taxon>Dikarya</taxon>
        <taxon>Basidiomycota</taxon>
        <taxon>Pucciniomycotina</taxon>
        <taxon>Pucciniomycetes</taxon>
        <taxon>Pucciniales</taxon>
        <taxon>Pucciniaceae</taxon>
        <taxon>Puccinia</taxon>
    </lineage>
</organism>
<evidence type="ECO:0000313" key="2">
    <source>
        <dbReference type="Proteomes" id="UP000008783"/>
    </source>
</evidence>
<dbReference type="InParanoid" id="E3KW83"/>
<keyword evidence="2" id="KW-1185">Reference proteome</keyword>
<dbReference type="OrthoDB" id="2515721at2759"/>
<gene>
    <name evidence="1" type="ORF">PGTG_14763</name>
</gene>
<dbReference type="GeneID" id="10541020"/>
<proteinExistence type="predicted"/>
<dbReference type="KEGG" id="pgr:PGTG_14763"/>
<name>E3KW83_PUCGT</name>
<reference evidence="2" key="2">
    <citation type="journal article" date="2011" name="Proc. Natl. Acad. Sci. U.S.A.">
        <title>Obligate biotrophy features unraveled by the genomic analysis of rust fungi.</title>
        <authorList>
            <person name="Duplessis S."/>
            <person name="Cuomo C.A."/>
            <person name="Lin Y.-C."/>
            <person name="Aerts A."/>
            <person name="Tisserant E."/>
            <person name="Veneault-Fourrey C."/>
            <person name="Joly D.L."/>
            <person name="Hacquard S."/>
            <person name="Amselem J."/>
            <person name="Cantarel B.L."/>
            <person name="Chiu R."/>
            <person name="Coutinho P.M."/>
            <person name="Feau N."/>
            <person name="Field M."/>
            <person name="Frey P."/>
            <person name="Gelhaye E."/>
            <person name="Goldberg J."/>
            <person name="Grabherr M.G."/>
            <person name="Kodira C.D."/>
            <person name="Kohler A."/>
            <person name="Kuees U."/>
            <person name="Lindquist E.A."/>
            <person name="Lucas S.M."/>
            <person name="Mago R."/>
            <person name="Mauceli E."/>
            <person name="Morin E."/>
            <person name="Murat C."/>
            <person name="Pangilinan J.L."/>
            <person name="Park R."/>
            <person name="Pearson M."/>
            <person name="Quesneville H."/>
            <person name="Rouhier N."/>
            <person name="Sakthikumar S."/>
            <person name="Salamov A.A."/>
            <person name="Schmutz J."/>
            <person name="Selles B."/>
            <person name="Shapiro H."/>
            <person name="Tanguay P."/>
            <person name="Tuskan G.A."/>
            <person name="Henrissat B."/>
            <person name="Van de Peer Y."/>
            <person name="Rouze P."/>
            <person name="Ellis J.G."/>
            <person name="Dodds P.N."/>
            <person name="Schein J.E."/>
            <person name="Zhong S."/>
            <person name="Hamelin R.C."/>
            <person name="Grigoriev I.V."/>
            <person name="Szabo L.J."/>
            <person name="Martin F."/>
        </authorList>
    </citation>
    <scope>NUCLEOTIDE SEQUENCE [LARGE SCALE GENOMIC DNA]</scope>
    <source>
        <strain evidence="2">CRL 75-36-700-3 / race SCCL</strain>
    </source>
</reference>
<dbReference type="AlphaFoldDB" id="E3KW83"/>
<evidence type="ECO:0000313" key="1">
    <source>
        <dbReference type="EMBL" id="EFP88558.1"/>
    </source>
</evidence>
<protein>
    <submittedName>
        <fullName evidence="1">Uncharacterized protein</fullName>
    </submittedName>
</protein>
<reference key="1">
    <citation type="submission" date="2007-01" db="EMBL/GenBank/DDBJ databases">
        <title>The Genome Sequence of Puccinia graminis f. sp. tritici Strain CRL 75-36-700-3.</title>
        <authorList>
            <consortium name="The Broad Institute Genome Sequencing Platform"/>
            <person name="Birren B."/>
            <person name="Lander E."/>
            <person name="Galagan J."/>
            <person name="Nusbaum C."/>
            <person name="Devon K."/>
            <person name="Cuomo C."/>
            <person name="Jaffe D."/>
            <person name="Butler J."/>
            <person name="Alvarez P."/>
            <person name="Gnerre S."/>
            <person name="Grabherr M."/>
            <person name="Mauceli E."/>
            <person name="Brockman W."/>
            <person name="Young S."/>
            <person name="LaButti K."/>
            <person name="Sykes S."/>
            <person name="DeCaprio D."/>
            <person name="Crawford M."/>
            <person name="Koehrsen M."/>
            <person name="Engels R."/>
            <person name="Montgomery P."/>
            <person name="Pearson M."/>
            <person name="Howarth C."/>
            <person name="Larson L."/>
            <person name="White J."/>
            <person name="Zeng Q."/>
            <person name="Kodira C."/>
            <person name="Yandava C."/>
            <person name="Alvarado L."/>
            <person name="O'Leary S."/>
            <person name="Szabo L."/>
            <person name="Dean R."/>
            <person name="Schein J."/>
        </authorList>
    </citation>
    <scope>NUCLEOTIDE SEQUENCE</scope>
    <source>
        <strain>CRL 75-36-700-3</strain>
    </source>
</reference>
<dbReference type="HOGENOM" id="CLU_1939182_0_0_1"/>
<dbReference type="EMBL" id="DS178315">
    <property type="protein sequence ID" value="EFP88558.1"/>
    <property type="molecule type" value="Genomic_DNA"/>
</dbReference>
<dbReference type="VEuPathDB" id="FungiDB:PGTG_14763"/>
<dbReference type="Proteomes" id="UP000008783">
    <property type="component" value="Unassembled WGS sequence"/>
</dbReference>
<accession>E3KW83</accession>